<proteinExistence type="predicted"/>
<sequence length="55" mass="6323">MGKTQPACQRVMKVPGVGLMTATYLWRQWGMGNNFIQRNNCRLVGIGAERVLKWR</sequence>
<reference evidence="1 2" key="1">
    <citation type="journal article" date="2011" name="J. Bacteriol.">
        <title>Complete genome sequence of Yersinia enterocolitica subsp. palearctica serogroup O:3.</title>
        <authorList>
            <person name="Batzilla J."/>
            <person name="Hoper D."/>
            <person name="Antonenka U."/>
            <person name="Heesemann J."/>
            <person name="Rakin A."/>
        </authorList>
    </citation>
    <scope>NUCLEOTIDE SEQUENCE [LARGE SCALE GENOMIC DNA]</scope>
    <source>
        <strain evidence="2">DSM 13030 / CIP 106945 / Y11</strain>
    </source>
</reference>
<evidence type="ECO:0000313" key="2">
    <source>
        <dbReference type="Proteomes" id="UP000008084"/>
    </source>
</evidence>
<accession>A0A0H3NWU1</accession>
<evidence type="ECO:0000313" key="1">
    <source>
        <dbReference type="EMBL" id="CBY29073.1"/>
    </source>
</evidence>
<dbReference type="EMBL" id="FR729477">
    <property type="protein sequence ID" value="CBY29073.1"/>
    <property type="molecule type" value="Genomic_DNA"/>
</dbReference>
<dbReference type="HOGENOM" id="CLU_3031549_0_0_6"/>
<dbReference type="KEGG" id="yey:Y11_34571"/>
<organism evidence="1 2">
    <name type="scientific">Yersinia enterocolitica subsp. palearctica serotype O:3 (strain DSM 13030 / CIP 106945 / Y11)</name>
    <dbReference type="NCBI Taxonomy" id="930944"/>
    <lineage>
        <taxon>Bacteria</taxon>
        <taxon>Pseudomonadati</taxon>
        <taxon>Pseudomonadota</taxon>
        <taxon>Gammaproteobacteria</taxon>
        <taxon>Enterobacterales</taxon>
        <taxon>Yersiniaceae</taxon>
        <taxon>Yersinia</taxon>
    </lineage>
</organism>
<dbReference type="Proteomes" id="UP000008084">
    <property type="component" value="Chromosome"/>
</dbReference>
<dbReference type="PATRIC" id="fig|930944.6.peg.3440"/>
<gene>
    <name evidence="1" type="ordered locus">Y11_34571</name>
</gene>
<dbReference type="AlphaFoldDB" id="A0A0H3NWU1"/>
<name>A0A0H3NWU1_YERE1</name>
<protein>
    <submittedName>
        <fullName evidence="1">Transposase</fullName>
    </submittedName>
</protein>